<feature type="repeat" description="RCC1" evidence="2">
    <location>
        <begin position="82"/>
        <end position="161"/>
    </location>
</feature>
<comment type="caution">
    <text evidence="4">The sequence shown here is derived from an EMBL/GenBank/DDBJ whole genome shotgun (WGS) entry which is preliminary data.</text>
</comment>
<organism evidence="4 5">
    <name type="scientific">Diacronema lutheri</name>
    <name type="common">Unicellular marine alga</name>
    <name type="synonym">Monochrysis lutheri</name>
    <dbReference type="NCBI Taxonomy" id="2081491"/>
    <lineage>
        <taxon>Eukaryota</taxon>
        <taxon>Haptista</taxon>
        <taxon>Haptophyta</taxon>
        <taxon>Pavlovophyceae</taxon>
        <taxon>Pavlovales</taxon>
        <taxon>Pavlovaceae</taxon>
        <taxon>Diacronema</taxon>
    </lineage>
</organism>
<evidence type="ECO:0000313" key="4">
    <source>
        <dbReference type="EMBL" id="KAG8457012.1"/>
    </source>
</evidence>
<dbReference type="InterPro" id="IPR051625">
    <property type="entry name" value="Signaling_Regulatory_Domain"/>
</dbReference>
<dbReference type="Proteomes" id="UP000751190">
    <property type="component" value="Unassembled WGS sequence"/>
</dbReference>
<dbReference type="PRINTS" id="PR00633">
    <property type="entry name" value="RCCNDNSATION"/>
</dbReference>
<gene>
    <name evidence="4" type="ORF">KFE25_004411</name>
</gene>
<dbReference type="SUPFAM" id="SSF50985">
    <property type="entry name" value="RCC1/BLIP-II"/>
    <property type="match status" value="1"/>
</dbReference>
<evidence type="ECO:0000256" key="3">
    <source>
        <dbReference type="SAM" id="MobiDB-lite"/>
    </source>
</evidence>
<keyword evidence="5" id="KW-1185">Reference proteome</keyword>
<feature type="repeat" description="RCC1" evidence="2">
    <location>
        <begin position="29"/>
        <end position="81"/>
    </location>
</feature>
<sequence>MLVPRALLARRAFASASAAAGAAPKAVAGRLFMWGTGEFGKLGLGDASIDVEIPTPVPALVGVPIVQVSCGKQHTLALAASGDVWAWGVDSYGQLGIGAPSSKPRAPTRVAALRGGGGGGDGGGSGGDGGGPDGVAGVDGGIVRVVQVSAGDFHSAAVTACGRLFTWGYGGSFLGGPGGLGHGSMRSVARPTAVGGFGPATGRTVIDVSCGGYHTIARTAEGEVFSWGRGEWGRLGHGSAGGYTRPERLEQLLPQHMPRSVAASAASAASAFATADAAAAASDASGGGSGGAKGPAIVAVTACEAHSAALDSEGRVWTWGHNDKWQLGYELTGFLNSGQTFDAQLEPAIVRIAPFEAIAATATATATAAAQPPAAHTAPQPNAPAPAAAAAAAAAGVGDEPPPAARARGALRVAALAASDSGGVAVAQGGREVAVWGFRTHFEPQLLLGVAAALDAPVSTSNRIAWCGHNQPPHCVIVTAAAGESHALFLTASGTVCTWGLGAPLGVAQAERLQWTVAKNALLSAEGRVLAVSAGPMSSAAIIE</sequence>
<dbReference type="PROSITE" id="PS00626">
    <property type="entry name" value="RCC1_2"/>
    <property type="match status" value="3"/>
</dbReference>
<dbReference type="OrthoDB" id="10267957at2759"/>
<name>A0A8J6BZH0_DIALT</name>
<evidence type="ECO:0000256" key="2">
    <source>
        <dbReference type="PROSITE-ProRule" id="PRU00235"/>
    </source>
</evidence>
<feature type="repeat" description="RCC1" evidence="2">
    <location>
        <begin position="222"/>
        <end position="276"/>
    </location>
</feature>
<dbReference type="Gene3D" id="2.130.10.30">
    <property type="entry name" value="Regulator of chromosome condensation 1/beta-lactamase-inhibitor protein II"/>
    <property type="match status" value="3"/>
</dbReference>
<reference evidence="4" key="1">
    <citation type="submission" date="2021-05" db="EMBL/GenBank/DDBJ databases">
        <title>The genome of the haptophyte Pavlova lutheri (Diacronema luteri, Pavlovales) - a model for lipid biosynthesis in eukaryotic algae.</title>
        <authorList>
            <person name="Hulatt C.J."/>
            <person name="Posewitz M.C."/>
        </authorList>
    </citation>
    <scope>NUCLEOTIDE SEQUENCE</scope>
    <source>
        <strain evidence="4">NIVA-4/92</strain>
    </source>
</reference>
<evidence type="ECO:0000313" key="5">
    <source>
        <dbReference type="Proteomes" id="UP000751190"/>
    </source>
</evidence>
<feature type="region of interest" description="Disordered" evidence="3">
    <location>
        <begin position="100"/>
        <end position="134"/>
    </location>
</feature>
<dbReference type="Pfam" id="PF13540">
    <property type="entry name" value="RCC1_2"/>
    <property type="match status" value="3"/>
</dbReference>
<dbReference type="PANTHER" id="PTHR22872">
    <property type="entry name" value="BTK-BINDING PROTEIN-RELATED"/>
    <property type="match status" value="1"/>
</dbReference>
<evidence type="ECO:0000256" key="1">
    <source>
        <dbReference type="ARBA" id="ARBA00022737"/>
    </source>
</evidence>
<dbReference type="EMBL" id="JAGTXO010000090">
    <property type="protein sequence ID" value="KAG8457012.1"/>
    <property type="molecule type" value="Genomic_DNA"/>
</dbReference>
<keyword evidence="1" id="KW-0677">Repeat</keyword>
<dbReference type="AlphaFoldDB" id="A0A8J6BZH0"/>
<feature type="compositionally biased region" description="Gly residues" evidence="3">
    <location>
        <begin position="114"/>
        <end position="134"/>
    </location>
</feature>
<feature type="repeat" description="RCC1" evidence="2">
    <location>
        <begin position="162"/>
        <end position="221"/>
    </location>
</feature>
<accession>A0A8J6BZH0</accession>
<dbReference type="PROSITE" id="PS50012">
    <property type="entry name" value="RCC1_3"/>
    <property type="match status" value="4"/>
</dbReference>
<dbReference type="InterPro" id="IPR000408">
    <property type="entry name" value="Reg_chr_condens"/>
</dbReference>
<dbReference type="InterPro" id="IPR009091">
    <property type="entry name" value="RCC1/BLIP-II"/>
</dbReference>
<protein>
    <submittedName>
        <fullName evidence="4">Uncharacterized protein</fullName>
    </submittedName>
</protein>
<dbReference type="Pfam" id="PF00415">
    <property type="entry name" value="RCC1"/>
    <property type="match status" value="2"/>
</dbReference>
<proteinExistence type="predicted"/>